<gene>
    <name evidence="1" type="ORF">CEXT_141941</name>
</gene>
<comment type="caution">
    <text evidence="1">The sequence shown here is derived from an EMBL/GenBank/DDBJ whole genome shotgun (WGS) entry which is preliminary data.</text>
</comment>
<proteinExistence type="predicted"/>
<accession>A0AAV4QLT2</accession>
<name>A0AAV4QLT2_CAEEX</name>
<evidence type="ECO:0000313" key="2">
    <source>
        <dbReference type="Proteomes" id="UP001054945"/>
    </source>
</evidence>
<evidence type="ECO:0000313" key="1">
    <source>
        <dbReference type="EMBL" id="GIY10633.1"/>
    </source>
</evidence>
<reference evidence="1 2" key="1">
    <citation type="submission" date="2021-06" db="EMBL/GenBank/DDBJ databases">
        <title>Caerostris extrusa draft genome.</title>
        <authorList>
            <person name="Kono N."/>
            <person name="Arakawa K."/>
        </authorList>
    </citation>
    <scope>NUCLEOTIDE SEQUENCE [LARGE SCALE GENOMIC DNA]</scope>
</reference>
<dbReference type="EMBL" id="BPLR01006546">
    <property type="protein sequence ID" value="GIY10633.1"/>
    <property type="molecule type" value="Genomic_DNA"/>
</dbReference>
<keyword evidence="2" id="KW-1185">Reference proteome</keyword>
<dbReference type="Proteomes" id="UP001054945">
    <property type="component" value="Unassembled WGS sequence"/>
</dbReference>
<organism evidence="1 2">
    <name type="scientific">Caerostris extrusa</name>
    <name type="common">Bark spider</name>
    <name type="synonym">Caerostris bankana</name>
    <dbReference type="NCBI Taxonomy" id="172846"/>
    <lineage>
        <taxon>Eukaryota</taxon>
        <taxon>Metazoa</taxon>
        <taxon>Ecdysozoa</taxon>
        <taxon>Arthropoda</taxon>
        <taxon>Chelicerata</taxon>
        <taxon>Arachnida</taxon>
        <taxon>Araneae</taxon>
        <taxon>Araneomorphae</taxon>
        <taxon>Entelegynae</taxon>
        <taxon>Araneoidea</taxon>
        <taxon>Araneidae</taxon>
        <taxon>Caerostris</taxon>
    </lineage>
</organism>
<protein>
    <submittedName>
        <fullName evidence="1">Uncharacterized protein</fullName>
    </submittedName>
</protein>
<sequence length="79" mass="9202">MGGVRRRNARTVTEKKIRPFGFQWPIEIGHFRRGTFRGRFPIPSPLVFVGKGEGGCRDFRMGWKWNLFHGLKIVGREKS</sequence>
<dbReference type="AlphaFoldDB" id="A0AAV4QLT2"/>